<evidence type="ECO:0000256" key="2">
    <source>
        <dbReference type="SAM" id="Phobius"/>
    </source>
</evidence>
<dbReference type="PANTHER" id="PTHR23028">
    <property type="entry name" value="ACETYLTRANSFERASE"/>
    <property type="match status" value="1"/>
</dbReference>
<reference evidence="4" key="1">
    <citation type="submission" date="2022-09" db="EMBL/GenBank/DDBJ databases">
        <title>Novosphingobium sp. Nov., a polycyclic aromatic hydrocarbon-degrading bacterium isolated form mangrove sediments in HongKong.</title>
        <authorList>
            <person name="Hu Z."/>
        </authorList>
    </citation>
    <scope>NUCLEOTIDE SEQUENCE</scope>
    <source>
        <strain evidence="4">HK4-1</strain>
    </source>
</reference>
<comment type="caution">
    <text evidence="4">The sequence shown here is derived from an EMBL/GenBank/DDBJ whole genome shotgun (WGS) entry which is preliminary data.</text>
</comment>
<dbReference type="PANTHER" id="PTHR23028:SF134">
    <property type="entry name" value="PUTATIVE (AFU_ORTHOLOGUE AFUA_4G08520)-RELATED"/>
    <property type="match status" value="1"/>
</dbReference>
<keyword evidence="2" id="KW-0812">Transmembrane</keyword>
<keyword evidence="4" id="KW-0808">Transferase</keyword>
<feature type="transmembrane region" description="Helical" evidence="2">
    <location>
        <begin position="172"/>
        <end position="192"/>
    </location>
</feature>
<organism evidence="4 5">
    <name type="scientific">Novosphingobium mangrovi</name>
    <name type="common">ex Huang et al. 2023</name>
    <dbReference type="NCBI Taxonomy" id="2976432"/>
    <lineage>
        <taxon>Bacteria</taxon>
        <taxon>Pseudomonadati</taxon>
        <taxon>Pseudomonadota</taxon>
        <taxon>Alphaproteobacteria</taxon>
        <taxon>Sphingomonadales</taxon>
        <taxon>Sphingomonadaceae</taxon>
        <taxon>Novosphingobium</taxon>
    </lineage>
</organism>
<evidence type="ECO:0000259" key="3">
    <source>
        <dbReference type="Pfam" id="PF01757"/>
    </source>
</evidence>
<feature type="transmembrane region" description="Helical" evidence="2">
    <location>
        <begin position="224"/>
        <end position="241"/>
    </location>
</feature>
<evidence type="ECO:0000313" key="5">
    <source>
        <dbReference type="Proteomes" id="UP001165583"/>
    </source>
</evidence>
<keyword evidence="2" id="KW-1133">Transmembrane helix</keyword>
<dbReference type="InterPro" id="IPR050879">
    <property type="entry name" value="Acyltransferase_3"/>
</dbReference>
<feature type="domain" description="Acyltransferase 3" evidence="3">
    <location>
        <begin position="5"/>
        <end position="292"/>
    </location>
</feature>
<feature type="transmembrane region" description="Helical" evidence="2">
    <location>
        <begin position="275"/>
        <end position="292"/>
    </location>
</feature>
<dbReference type="GO" id="GO:0016746">
    <property type="term" value="F:acyltransferase activity"/>
    <property type="evidence" value="ECO:0007669"/>
    <property type="project" value="UniProtKB-KW"/>
</dbReference>
<gene>
    <name evidence="4" type="ORF">NZK81_03150</name>
</gene>
<evidence type="ECO:0000313" key="4">
    <source>
        <dbReference type="EMBL" id="MCT2398538.1"/>
    </source>
</evidence>
<protein>
    <submittedName>
        <fullName evidence="4">Acyltransferase</fullName>
    </submittedName>
</protein>
<feature type="transmembrane region" description="Helical" evidence="2">
    <location>
        <begin position="144"/>
        <end position="160"/>
    </location>
</feature>
<dbReference type="Proteomes" id="UP001165583">
    <property type="component" value="Unassembled WGS sequence"/>
</dbReference>
<sequence length="330" mass="35943">MKRLEGLDALRGIAALLVAVGHAYRMAGIEIFFLQHYLVVDFFFLLSGFVMAMSADTSDPARFIVSRWRRLWLPMAAGAVMGLVVAHVADGDSLQAAALPFIAAVMLIPYGGGTFPLNPPAWSITFELVANAVHALFLGRARNLFLVAIVAGSALLIAASSDTMDIGWEDTLWLAAPRVLMTYCLGMLIYRLNGTTARLHWTVAAAGLPAMVLLASTWPGRTEIVFVLAFTPMVLLAGLGWQPAWGRILGAFSFPLYALHWNVERAMLKADFGPEAMFCASLAAVFIIGLLIDRRCRSALRDFVGTATPNTSRRERYSPQMLPEHAQSGD</sequence>
<feature type="transmembrane region" description="Helical" evidence="2">
    <location>
        <begin position="31"/>
        <end position="51"/>
    </location>
</feature>
<proteinExistence type="predicted"/>
<name>A0ABT2I162_9SPHN</name>
<dbReference type="Pfam" id="PF01757">
    <property type="entry name" value="Acyl_transf_3"/>
    <property type="match status" value="1"/>
</dbReference>
<feature type="transmembrane region" description="Helical" evidence="2">
    <location>
        <begin position="96"/>
        <end position="115"/>
    </location>
</feature>
<dbReference type="RefSeq" id="WP_260043941.1">
    <property type="nucleotide sequence ID" value="NZ_JANZXA010000001.1"/>
</dbReference>
<dbReference type="EMBL" id="JANZXA010000001">
    <property type="protein sequence ID" value="MCT2398538.1"/>
    <property type="molecule type" value="Genomic_DNA"/>
</dbReference>
<keyword evidence="5" id="KW-1185">Reference proteome</keyword>
<dbReference type="InterPro" id="IPR002656">
    <property type="entry name" value="Acyl_transf_3_dom"/>
</dbReference>
<evidence type="ECO:0000256" key="1">
    <source>
        <dbReference type="SAM" id="MobiDB-lite"/>
    </source>
</evidence>
<feature type="transmembrane region" description="Helical" evidence="2">
    <location>
        <begin position="199"/>
        <end position="218"/>
    </location>
</feature>
<keyword evidence="2" id="KW-0472">Membrane</keyword>
<keyword evidence="4" id="KW-0012">Acyltransferase</keyword>
<accession>A0ABT2I162</accession>
<feature type="transmembrane region" description="Helical" evidence="2">
    <location>
        <begin position="71"/>
        <end position="89"/>
    </location>
</feature>
<feature type="region of interest" description="Disordered" evidence="1">
    <location>
        <begin position="310"/>
        <end position="330"/>
    </location>
</feature>